<dbReference type="SUPFAM" id="SSF54593">
    <property type="entry name" value="Glyoxalase/Bleomycin resistance protein/Dihydroxybiphenyl dioxygenase"/>
    <property type="match status" value="1"/>
</dbReference>
<protein>
    <recommendedName>
        <fullName evidence="2">VOC domain-containing protein</fullName>
    </recommendedName>
</protein>
<gene>
    <name evidence="3" type="ORF">GCM10011354_23980</name>
</gene>
<dbReference type="Gene3D" id="3.10.180.10">
    <property type="entry name" value="2,3-Dihydroxybiphenyl 1,2-Dioxygenase, domain 1"/>
    <property type="match status" value="1"/>
</dbReference>
<name>A0A8J3AEX2_9ACTN</name>
<reference evidence="3" key="1">
    <citation type="journal article" date="2014" name="Int. J. Syst. Evol. Microbiol.">
        <title>Complete genome sequence of Corynebacterium casei LMG S-19264T (=DSM 44701T), isolated from a smear-ripened cheese.</title>
        <authorList>
            <consortium name="US DOE Joint Genome Institute (JGI-PGF)"/>
            <person name="Walter F."/>
            <person name="Albersmeier A."/>
            <person name="Kalinowski J."/>
            <person name="Ruckert C."/>
        </authorList>
    </citation>
    <scope>NUCLEOTIDE SEQUENCE</scope>
    <source>
        <strain evidence="3">CGMCC 1.14988</strain>
    </source>
</reference>
<dbReference type="Pfam" id="PF00903">
    <property type="entry name" value="Glyoxalase"/>
    <property type="match status" value="1"/>
</dbReference>
<evidence type="ECO:0000313" key="4">
    <source>
        <dbReference type="Proteomes" id="UP000650511"/>
    </source>
</evidence>
<organism evidence="3 4">
    <name type="scientific">Egicoccus halophilus</name>
    <dbReference type="NCBI Taxonomy" id="1670830"/>
    <lineage>
        <taxon>Bacteria</taxon>
        <taxon>Bacillati</taxon>
        <taxon>Actinomycetota</taxon>
        <taxon>Nitriliruptoria</taxon>
        <taxon>Egicoccales</taxon>
        <taxon>Egicoccaceae</taxon>
        <taxon>Egicoccus</taxon>
    </lineage>
</organism>
<keyword evidence="4" id="KW-1185">Reference proteome</keyword>
<dbReference type="InterPro" id="IPR029068">
    <property type="entry name" value="Glyas_Bleomycin-R_OHBP_Dase"/>
</dbReference>
<dbReference type="PROSITE" id="PS51819">
    <property type="entry name" value="VOC"/>
    <property type="match status" value="1"/>
</dbReference>
<dbReference type="EMBL" id="BMHA01000008">
    <property type="protein sequence ID" value="GGI07417.1"/>
    <property type="molecule type" value="Genomic_DNA"/>
</dbReference>
<comment type="caution">
    <text evidence="3">The sequence shown here is derived from an EMBL/GenBank/DDBJ whole genome shotgun (WGS) entry which is preliminary data.</text>
</comment>
<proteinExistence type="predicted"/>
<dbReference type="Proteomes" id="UP000650511">
    <property type="component" value="Unassembled WGS sequence"/>
</dbReference>
<evidence type="ECO:0000256" key="1">
    <source>
        <dbReference type="SAM" id="MobiDB-lite"/>
    </source>
</evidence>
<accession>A0A8J3AEX2</accession>
<feature type="region of interest" description="Disordered" evidence="1">
    <location>
        <begin position="48"/>
        <end position="76"/>
    </location>
</feature>
<dbReference type="AlphaFoldDB" id="A0A8J3AEX2"/>
<reference evidence="3" key="2">
    <citation type="submission" date="2020-09" db="EMBL/GenBank/DDBJ databases">
        <authorList>
            <person name="Sun Q."/>
            <person name="Zhou Y."/>
        </authorList>
    </citation>
    <scope>NUCLEOTIDE SEQUENCE</scope>
    <source>
        <strain evidence="3">CGMCC 1.14988</strain>
    </source>
</reference>
<feature type="domain" description="VOC" evidence="2">
    <location>
        <begin position="1"/>
        <end position="75"/>
    </location>
</feature>
<evidence type="ECO:0000259" key="2">
    <source>
        <dbReference type="PROSITE" id="PS51819"/>
    </source>
</evidence>
<evidence type="ECO:0000313" key="3">
    <source>
        <dbReference type="EMBL" id="GGI07417.1"/>
    </source>
</evidence>
<dbReference type="InterPro" id="IPR004360">
    <property type="entry name" value="Glyas_Fos-R_dOase_dom"/>
</dbReference>
<sequence>MDPGVTEEERRTIAEMMAKGTFASIMLSAKDLDGLFETLQANDVEVMQEPTEQPWGTRDGAVRDPAGNTVRIQQQA</sequence>
<dbReference type="InterPro" id="IPR037523">
    <property type="entry name" value="VOC_core"/>
</dbReference>